<dbReference type="eggNOG" id="COG1511">
    <property type="taxonomic scope" value="Bacteria"/>
</dbReference>
<reference evidence="3" key="1">
    <citation type="journal article" date="2014" name="Stand. Genomic Sci.">
        <title>Genome sequence of the exopolysaccharide-producing Salipiger mucosus type strain (DSM 16094(T)), a moderately halophilic member of the Roseobacter clade.</title>
        <authorList>
            <person name="Riedel T."/>
            <person name="Spring S."/>
            <person name="Fiebig A."/>
            <person name="Petersen J."/>
            <person name="Kyrpides N.C."/>
            <person name="Goker M."/>
            <person name="Klenk H.P."/>
        </authorList>
    </citation>
    <scope>NUCLEOTIDE SEQUENCE [LARGE SCALE GENOMIC DNA]</scope>
    <source>
        <strain evidence="3">DSM 16094</strain>
    </source>
</reference>
<evidence type="ECO:0000256" key="1">
    <source>
        <dbReference type="SAM" id="MobiDB-lite"/>
    </source>
</evidence>
<keyword evidence="3" id="KW-1185">Reference proteome</keyword>
<protein>
    <submittedName>
        <fullName evidence="2">Methyl-accepting chemotaxis protein</fullName>
    </submittedName>
</protein>
<evidence type="ECO:0000313" key="2">
    <source>
        <dbReference type="EMBL" id="EPX85388.1"/>
    </source>
</evidence>
<dbReference type="AlphaFoldDB" id="S9R0C7"/>
<evidence type="ECO:0000313" key="3">
    <source>
        <dbReference type="Proteomes" id="UP000015347"/>
    </source>
</evidence>
<dbReference type="eggNOG" id="COG5281">
    <property type="taxonomic scope" value="Bacteria"/>
</dbReference>
<name>S9R0C7_9RHOB</name>
<feature type="compositionally biased region" description="Gly residues" evidence="1">
    <location>
        <begin position="474"/>
        <end position="495"/>
    </location>
</feature>
<dbReference type="HOGENOM" id="CLU_375009_0_0_5"/>
<comment type="caution">
    <text evidence="2">The sequence shown here is derived from an EMBL/GenBank/DDBJ whole genome shotgun (WGS) entry which is preliminary data.</text>
</comment>
<dbReference type="OrthoDB" id="7311517at2"/>
<accession>S9R0C7</accession>
<sequence>MDEERLIVALEARIRDFEKNMQKAERRGTQSYQRLRSGSRMATSAMERDMLRSTSRINQALATTSTRIGAVGKAFAVGAITAGFAAIARGATAAVRSMAEIDSQARQAGLSVTAFQELTFVSEQNRIGVDAMVDGLKELQLRADEFIVTGKGAGAEAFQRLGYGAEDLARRLEEPEQLFLDIIGRMEDLDRAAQIRVADEVFGGTGGERFVELLRQGKSGIREMMDRAHDLGAVIEEDTVSKAAELDRKFAEITRRVSTLAKTVVVDLAGAIEDVVTMDVDEIFGSAERAIAMMGEENYRAMKDGAQATEEQRETVEDLANTYDELFRAINAATGPDGIRLMDVADLPAAHELAGILQDIEREMQAFKTGSSNAGEFEEAVTDLVGEAQDLIAELSAVDAQRFGNVVSAIGGIADALVTAANNAATLRQNLPAGDDGAISYGPQNGRRPSVDLRPGENAPETSVRPRLPSVNFGFGGSSGSSGGSSGGGGGGGGRSVDDYRREVERTREAVARLEAEAVALAAVAETGFEYGDAVDYARKKAELLYEAQAAGKEVTPELRAEIDELAQAYARAGQAADDASDKLDRIEENTERGADAMTDLFTSILDGSKTAGEALRDLLMQIIEIQLQQRMMGLATSGGGGFFQAIGGLLGGARAGGGPVRAGVPYLINERTPQSEMFVPSESGGVLNVPQAQAALSQRATKSEGSLDLNLKGAIDVGVDGEGNVKAMVRDMGVTATRQGATLAVNQMKTELPGWMQRLKTHGAL</sequence>
<dbReference type="EMBL" id="APVH01000009">
    <property type="protein sequence ID" value="EPX85388.1"/>
    <property type="molecule type" value="Genomic_DNA"/>
</dbReference>
<organism evidence="2 3">
    <name type="scientific">Salipiger mucosus DSM 16094</name>
    <dbReference type="NCBI Taxonomy" id="1123237"/>
    <lineage>
        <taxon>Bacteria</taxon>
        <taxon>Pseudomonadati</taxon>
        <taxon>Pseudomonadota</taxon>
        <taxon>Alphaproteobacteria</taxon>
        <taxon>Rhodobacterales</taxon>
        <taxon>Roseobacteraceae</taxon>
        <taxon>Salipiger</taxon>
    </lineage>
</organism>
<feature type="region of interest" description="Disordered" evidence="1">
    <location>
        <begin position="431"/>
        <end position="498"/>
    </location>
</feature>
<dbReference type="STRING" id="1123237.Salmuc_02768"/>
<gene>
    <name evidence="2" type="ORF">Salmuc_02768</name>
</gene>
<dbReference type="Proteomes" id="UP000015347">
    <property type="component" value="Unassembled WGS sequence"/>
</dbReference>
<dbReference type="RefSeq" id="WP_020041318.1">
    <property type="nucleotide sequence ID" value="NZ_KE557273.1"/>
</dbReference>
<proteinExistence type="predicted"/>